<feature type="coiled-coil region" evidence="1">
    <location>
        <begin position="964"/>
        <end position="1069"/>
    </location>
</feature>
<evidence type="ECO:0000313" key="4">
    <source>
        <dbReference type="Proteomes" id="UP000039865"/>
    </source>
</evidence>
<keyword evidence="1" id="KW-0175">Coiled coil</keyword>
<feature type="coiled-coil region" evidence="1">
    <location>
        <begin position="1137"/>
        <end position="1178"/>
    </location>
</feature>
<evidence type="ECO:0000256" key="2">
    <source>
        <dbReference type="SAM" id="MobiDB-lite"/>
    </source>
</evidence>
<accession>A0A078B949</accession>
<feature type="coiled-coil region" evidence="1">
    <location>
        <begin position="455"/>
        <end position="642"/>
    </location>
</feature>
<sequence>MRQISQLQQEIKDLEKRHLFIIKDFNKLQDERNQVLQERDQFSIKINQLEQKLAQNTQSILQMLDNQDQVMMVSNQSQKLQELISQNKTKGQLLYQKDLELSEKAKECQELQNQIKHMNNQDQDIRDLKNEIKRLQQFEKEQLKGNLVFDYGINPKASEKQFANKNIQCEDFLITKGADTKYMVDRYEKLRKQYEELKEKDLSYRTEKNQYNFGLSDLINSVLELKQTVVEIYLGKSQPLDPLKKYDSQVDFEYYSKIIKQIINIVSDYSTKKYNVNQRKLNDEAQELDQIMTKVEDVQKKQNENLDGSKFNKDGLQILTNQQKQFNDLLFLFYKLKTSLDFRNVKYSIRKQKFKALKQNYDKLCQNSDQQNLIEVNQQQMNQILKLKKQLSHLNKENQVQSEYQSNNTRLQSPLKSDYQSSSPFRDSVATSNKLASLNYSKSPQQQQSVIDKKISYLNSKLKDAERQIEKAQEDVKEKIFLNNQMQEELLRKNSKIVSLENMVEDMNRKIGEQQKYIDVLENANKETEKQFLIETQKSLREHDNLMRSLNFKESELKEFKLKTIQLDETSKETEILQRNIHILKNQYEREKRLVDEKVRELTELQTTSVNEKILINENHELKQLNMDLNRVLKEERMLSEEMKGRLMAQIQNLSQKVVNIENGCAKDIVLKLKTIRNEIMFRVDKSLQQINDQSLNESVDQILNDINLKVNQLVKQRENLQKAVNVLQSEKQQLFMQIQQIQQQQQLQYPNPLNSMRGLNFPNRSIAISGGIARSQQDLNAPLYQPIQSQSPKRQMNNRVMSMKSVQYDQINQRSMAYPSQQLTIPNGQEENLFEYLQAEIVALREKKDQFAGQNKKYLLQIKELERRQQVLDLFSRKENVDAYQQIFSNVKEILMEHHQEHLLDDIVSNPLKMKGHRDTTNCTVNMDESTIIFQENNAKLIQDLESLLPLIGKCFYLLMMDKDKLSDDLRDLNRELLDVNQQLKFVKQNVQSKNENDREFIKRIEDNYKNELQFLKQEKDMIVSKSKDFAKNLTSLQEDIQSKKTQVKQLKAENKKLLEDLGSIEEKTKKNIQDKFEKDIAQQLQTAREESYYKGRKDCSDEMTTENSKLRTLIDTLRLDLSAKSKRVIELQFEVEELNKSKRKSSTEIEELYVKLGRERDGQRELQNKLESLLQEVSYLKNYSRGINN</sequence>
<evidence type="ECO:0000313" key="3">
    <source>
        <dbReference type="EMBL" id="CDW90088.1"/>
    </source>
</evidence>
<keyword evidence="4" id="KW-1185">Reference proteome</keyword>
<dbReference type="Proteomes" id="UP000039865">
    <property type="component" value="Unassembled WGS sequence"/>
</dbReference>
<dbReference type="OrthoDB" id="326928at2759"/>
<gene>
    <name evidence="3" type="primary">Contig7014.g7509</name>
    <name evidence="3" type="ORF">STYLEM_19228</name>
</gene>
<dbReference type="InParanoid" id="A0A078B949"/>
<dbReference type="EMBL" id="CCKQ01018157">
    <property type="protein sequence ID" value="CDW90088.1"/>
    <property type="molecule type" value="Genomic_DNA"/>
</dbReference>
<dbReference type="AlphaFoldDB" id="A0A078B949"/>
<feature type="coiled-coil region" evidence="1">
    <location>
        <begin position="101"/>
        <end position="138"/>
    </location>
</feature>
<feature type="coiled-coil region" evidence="1">
    <location>
        <begin position="704"/>
        <end position="745"/>
    </location>
</feature>
<reference evidence="3 4" key="1">
    <citation type="submission" date="2014-06" db="EMBL/GenBank/DDBJ databases">
        <authorList>
            <person name="Swart Estienne"/>
        </authorList>
    </citation>
    <scope>NUCLEOTIDE SEQUENCE [LARGE SCALE GENOMIC DNA]</scope>
    <source>
        <strain evidence="3 4">130c</strain>
    </source>
</reference>
<evidence type="ECO:0000256" key="1">
    <source>
        <dbReference type="SAM" id="Coils"/>
    </source>
</evidence>
<feature type="compositionally biased region" description="Polar residues" evidence="2">
    <location>
        <begin position="397"/>
        <end position="427"/>
    </location>
</feature>
<organism evidence="3 4">
    <name type="scientific">Stylonychia lemnae</name>
    <name type="common">Ciliate</name>
    <dbReference type="NCBI Taxonomy" id="5949"/>
    <lineage>
        <taxon>Eukaryota</taxon>
        <taxon>Sar</taxon>
        <taxon>Alveolata</taxon>
        <taxon>Ciliophora</taxon>
        <taxon>Intramacronucleata</taxon>
        <taxon>Spirotrichea</taxon>
        <taxon>Stichotrichia</taxon>
        <taxon>Sporadotrichida</taxon>
        <taxon>Oxytrichidae</taxon>
        <taxon>Stylonychinae</taxon>
        <taxon>Stylonychia</taxon>
    </lineage>
</organism>
<feature type="region of interest" description="Disordered" evidence="2">
    <location>
        <begin position="396"/>
        <end position="427"/>
    </location>
</feature>
<feature type="coiled-coil region" evidence="1">
    <location>
        <begin position="4"/>
        <end position="66"/>
    </location>
</feature>
<protein>
    <submittedName>
        <fullName evidence="3">Uncharacterized protein</fullName>
    </submittedName>
</protein>
<name>A0A078B949_STYLE</name>
<proteinExistence type="predicted"/>
<feature type="coiled-coil region" evidence="1">
    <location>
        <begin position="180"/>
        <end position="207"/>
    </location>
</feature>